<gene>
    <name evidence="2" type="ORF">D2L64_00120</name>
</gene>
<keyword evidence="1" id="KW-0812">Transmembrane</keyword>
<evidence type="ECO:0000313" key="2">
    <source>
        <dbReference type="EMBL" id="RIV41181.1"/>
    </source>
</evidence>
<feature type="transmembrane region" description="Helical" evidence="1">
    <location>
        <begin position="206"/>
        <end position="224"/>
    </location>
</feature>
<dbReference type="AlphaFoldDB" id="A0A418N1E1"/>
<dbReference type="EMBL" id="QXEC01000001">
    <property type="protein sequence ID" value="RIV41181.1"/>
    <property type="molecule type" value="Genomic_DNA"/>
</dbReference>
<keyword evidence="1" id="KW-0472">Membrane</keyword>
<dbReference type="RefSeq" id="WP_119572384.1">
    <property type="nucleotide sequence ID" value="NZ_QXEC01000001.1"/>
</dbReference>
<protein>
    <recommendedName>
        <fullName evidence="4">DUF4386 family protein</fullName>
    </recommendedName>
</protein>
<dbReference type="Proteomes" id="UP000283832">
    <property type="component" value="Unassembled WGS sequence"/>
</dbReference>
<organism evidence="2 3">
    <name type="scientific">Micromonospora radicis</name>
    <dbReference type="NCBI Taxonomy" id="1894971"/>
    <lineage>
        <taxon>Bacteria</taxon>
        <taxon>Bacillati</taxon>
        <taxon>Actinomycetota</taxon>
        <taxon>Actinomycetes</taxon>
        <taxon>Micromonosporales</taxon>
        <taxon>Micromonosporaceae</taxon>
        <taxon>Micromonospora</taxon>
    </lineage>
</organism>
<accession>A0A418N1E1</accession>
<feature type="transmembrane region" description="Helical" evidence="1">
    <location>
        <begin position="183"/>
        <end position="200"/>
    </location>
</feature>
<feature type="transmembrane region" description="Helical" evidence="1">
    <location>
        <begin position="147"/>
        <end position="171"/>
    </location>
</feature>
<feature type="transmembrane region" description="Helical" evidence="1">
    <location>
        <begin position="104"/>
        <end position="127"/>
    </location>
</feature>
<reference evidence="2 3" key="1">
    <citation type="submission" date="2018-08" db="EMBL/GenBank/DDBJ databases">
        <title>Jishengella sp. nov., isolated from a root of Azadirachta indica A. Juss. var. siamensis Valenton.</title>
        <authorList>
            <person name="Kuncharoen N."/>
            <person name="Tanasupawat S."/>
            <person name="Kudo T."/>
            <person name="Ohkuma M."/>
        </authorList>
    </citation>
    <scope>NUCLEOTIDE SEQUENCE [LARGE SCALE GENOMIC DNA]</scope>
    <source>
        <strain evidence="2 3">AZ1-13</strain>
    </source>
</reference>
<dbReference type="OrthoDB" id="3574827at2"/>
<keyword evidence="1" id="KW-1133">Transmembrane helix</keyword>
<evidence type="ECO:0000313" key="3">
    <source>
        <dbReference type="Proteomes" id="UP000283832"/>
    </source>
</evidence>
<feature type="transmembrane region" description="Helical" evidence="1">
    <location>
        <begin position="70"/>
        <end position="92"/>
    </location>
</feature>
<evidence type="ECO:0008006" key="4">
    <source>
        <dbReference type="Google" id="ProtNLM"/>
    </source>
</evidence>
<keyword evidence="3" id="KW-1185">Reference proteome</keyword>
<feature type="transmembrane region" description="Helical" evidence="1">
    <location>
        <begin position="24"/>
        <end position="50"/>
    </location>
</feature>
<sequence length="239" mass="24270">MYPAPTPAGPTDGAPPQPVRPRRAWALTGALGGLVGLVGIFATATLTAPAEQFRADNADYVAAVADRTGYVWAHQVVTVVAIVCLAVFAAGLRRYLAAQEPADSLVPAVATTGIGLVLVGLLVGGGISTELFFALGAADQYDPDVIAPQLTIVATMAWLWGGIGLTAAAVAVGGFRHGSVSRWFAVFSAVVAGLVAATQLTPVQYIALVPAGIWTVVAGLALAFGQASRSSDPPGRVIV</sequence>
<comment type="caution">
    <text evidence="2">The sequence shown here is derived from an EMBL/GenBank/DDBJ whole genome shotgun (WGS) entry which is preliminary data.</text>
</comment>
<proteinExistence type="predicted"/>
<evidence type="ECO:0000256" key="1">
    <source>
        <dbReference type="SAM" id="Phobius"/>
    </source>
</evidence>
<name>A0A418N1E1_9ACTN</name>